<dbReference type="STRING" id="1122195.SAMN02745164_01826"/>
<feature type="modified residue" description="N6-(pyridoxal phosphate)lysine" evidence="15">
    <location>
        <position position="341"/>
    </location>
</feature>
<comment type="caution">
    <text evidence="17">The sequence shown here is derived from an EMBL/GenBank/DDBJ whole genome shotgun (WGS) entry which is preliminary data.</text>
</comment>
<keyword evidence="18" id="KW-1185">Reference proteome</keyword>
<dbReference type="InterPro" id="IPR013785">
    <property type="entry name" value="Aldolase_TIM"/>
</dbReference>
<dbReference type="Gene3D" id="6.10.140.1170">
    <property type="match status" value="1"/>
</dbReference>
<evidence type="ECO:0000256" key="13">
    <source>
        <dbReference type="ARBA" id="ARBA00023235"/>
    </source>
</evidence>
<comment type="catalytic activity">
    <reaction evidence="1">
        <text>L-lysine = (3S)-3,6-diaminohexanoate</text>
        <dbReference type="Rhea" id="RHEA:19177"/>
        <dbReference type="ChEBI" id="CHEBI:32551"/>
        <dbReference type="ChEBI" id="CHEBI:57434"/>
        <dbReference type="EC" id="5.4.3.2"/>
    </reaction>
</comment>
<dbReference type="OrthoDB" id="9768064at2"/>
<gene>
    <name evidence="17" type="ORF">SAMN02745164_01826</name>
</gene>
<dbReference type="SFLD" id="SFLDG01070">
    <property type="entry name" value="PLP-dependent"/>
    <property type="match status" value="1"/>
</dbReference>
<evidence type="ECO:0000259" key="16">
    <source>
        <dbReference type="PROSITE" id="PS51918"/>
    </source>
</evidence>
<keyword evidence="8" id="KW-0949">S-adenosyl-L-methionine</keyword>
<dbReference type="GO" id="GO:0050066">
    <property type="term" value="F:L-lysine 2,3-aminomutase activity"/>
    <property type="evidence" value="ECO:0007669"/>
    <property type="project" value="UniProtKB-EC"/>
</dbReference>
<evidence type="ECO:0000256" key="10">
    <source>
        <dbReference type="ARBA" id="ARBA00022898"/>
    </source>
</evidence>
<name>A0A1M4Z3C2_MARH1</name>
<dbReference type="InterPro" id="IPR022459">
    <property type="entry name" value="Lysine_aminomutase"/>
</dbReference>
<dbReference type="Pfam" id="PF04055">
    <property type="entry name" value="Radical_SAM"/>
    <property type="match status" value="1"/>
</dbReference>
<feature type="binding site" evidence="14">
    <location>
        <position position="136"/>
    </location>
    <ligand>
        <name>[4Fe-4S] cluster</name>
        <dbReference type="ChEBI" id="CHEBI:49883"/>
        <note>4Fe-4S-S-AdoMet</note>
    </ligand>
</feature>
<evidence type="ECO:0000256" key="4">
    <source>
        <dbReference type="ARBA" id="ARBA00008703"/>
    </source>
</evidence>
<keyword evidence="13" id="KW-0413">Isomerase</keyword>
<evidence type="ECO:0000256" key="7">
    <source>
        <dbReference type="ARBA" id="ARBA00022485"/>
    </source>
</evidence>
<evidence type="ECO:0000256" key="11">
    <source>
        <dbReference type="ARBA" id="ARBA00023004"/>
    </source>
</evidence>
<sequence>MTKRRHYKEIPLWKNVTEEEWNDWHWQLKNRITDVETLKQVINLTPEEEEGVRNALKTLRMAITPYYASLMDPDNPKCPIRRQAVPTSKELVRNVWDMIDPLHEDEDSPAPGLTHRYPDRVLFLITDMCSMYCRHCTRRRFAGQTDAHKKMEDINAALEYIRNTPQVRDVLLSGGDALMVGIPMLEYILKELRKIPHVEVIRIGTRTPVVFPQLITDELVNMLKKYHPLWVNTHFNHPKEITPESTEACRKLADAGIPLGNQTVLLRGINDSKYIMMELVHQLVKIRVRPYYIYQCDLSQGIEHFRTSVSKGLEIMESLIGHTSGFAVPSFVVDAPGGGGKIRLMPNYLISQNEHTVILRNYEGVITTYHEPEDTSSDVDDTIYREKYKWYGVAGLFDSKERISLEPNHLERHERAKLREKYEHIGDKK</sequence>
<dbReference type="Gene3D" id="6.20.120.40">
    <property type="match status" value="1"/>
</dbReference>
<reference evidence="17" key="1">
    <citation type="submission" date="2016-11" db="EMBL/GenBank/DDBJ databases">
        <authorList>
            <person name="Varghese N."/>
            <person name="Submissions S."/>
        </authorList>
    </citation>
    <scope>NUCLEOTIDE SEQUENCE [LARGE SCALE GENOMIC DNA]</scope>
    <source>
        <strain evidence="17">DSM 16785</strain>
    </source>
</reference>
<dbReference type="FunFam" id="3.20.20.70:FF:000095">
    <property type="entry name" value="Lysine 2,3-aminomutase"/>
    <property type="match status" value="1"/>
</dbReference>
<feature type="binding site" evidence="14">
    <location>
        <position position="129"/>
    </location>
    <ligand>
        <name>[4Fe-4S] cluster</name>
        <dbReference type="ChEBI" id="CHEBI:49883"/>
        <note>4Fe-4S-S-AdoMet</note>
    </ligand>
</feature>
<dbReference type="InterPro" id="IPR058240">
    <property type="entry name" value="rSAM_sf"/>
</dbReference>
<keyword evidence="10 15" id="KW-0663">Pyridoxal phosphate</keyword>
<evidence type="ECO:0000256" key="1">
    <source>
        <dbReference type="ARBA" id="ARBA00000911"/>
    </source>
</evidence>
<evidence type="ECO:0000256" key="6">
    <source>
        <dbReference type="ARBA" id="ARBA00022363"/>
    </source>
</evidence>
<organism evidence="17 18">
    <name type="scientific">Marinitoga hydrogenitolerans (strain DSM 16785 / JCM 12826 / AT1271)</name>
    <dbReference type="NCBI Taxonomy" id="1122195"/>
    <lineage>
        <taxon>Bacteria</taxon>
        <taxon>Thermotogati</taxon>
        <taxon>Thermotogota</taxon>
        <taxon>Thermotogae</taxon>
        <taxon>Petrotogales</taxon>
        <taxon>Petrotogaceae</taxon>
        <taxon>Marinitoga</taxon>
    </lineage>
</organism>
<dbReference type="Proteomes" id="UP000184334">
    <property type="component" value="Unassembled WGS sequence"/>
</dbReference>
<evidence type="ECO:0000313" key="17">
    <source>
        <dbReference type="EMBL" id="SHF12307.1"/>
    </source>
</evidence>
<dbReference type="AlphaFoldDB" id="A0A1M4Z3C2"/>
<dbReference type="RefSeq" id="WP_072865612.1">
    <property type="nucleotide sequence ID" value="NZ_FQUI01000037.1"/>
</dbReference>
<dbReference type="InterPro" id="IPR025895">
    <property type="entry name" value="LAM_C_dom"/>
</dbReference>
<comment type="similarity">
    <text evidence="4">Belongs to the radical SAM superfamily. KamA family.</text>
</comment>
<evidence type="ECO:0000256" key="12">
    <source>
        <dbReference type="ARBA" id="ARBA00023014"/>
    </source>
</evidence>
<dbReference type="InterPro" id="IPR003739">
    <property type="entry name" value="Lys_aminomutase/Glu_NH3_mut"/>
</dbReference>
<comment type="cofactor">
    <cofactor evidence="3">
        <name>[4Fe-4S] cluster</name>
        <dbReference type="ChEBI" id="CHEBI:49883"/>
    </cofactor>
</comment>
<dbReference type="GO" id="GO:0051539">
    <property type="term" value="F:4 iron, 4 sulfur cluster binding"/>
    <property type="evidence" value="ECO:0007669"/>
    <property type="project" value="UniProtKB-KW"/>
</dbReference>
<dbReference type="NCBIfam" id="TIGR03820">
    <property type="entry name" value="lys_2_3_AblA"/>
    <property type="match status" value="1"/>
</dbReference>
<dbReference type="EMBL" id="FQUI01000037">
    <property type="protein sequence ID" value="SHF12307.1"/>
    <property type="molecule type" value="Genomic_DNA"/>
</dbReference>
<feature type="domain" description="Radical SAM core" evidence="16">
    <location>
        <begin position="115"/>
        <end position="327"/>
    </location>
</feature>
<dbReference type="PANTHER" id="PTHR30538:SF1">
    <property type="entry name" value="L-LYSINE 2,3-AMINOMUTASE"/>
    <property type="match status" value="1"/>
</dbReference>
<comment type="cofactor">
    <cofactor evidence="2 15">
        <name>pyridoxal 5'-phosphate</name>
        <dbReference type="ChEBI" id="CHEBI:597326"/>
    </cofactor>
</comment>
<dbReference type="InterPro" id="IPR007197">
    <property type="entry name" value="rSAM"/>
</dbReference>
<dbReference type="Pfam" id="PF12544">
    <property type="entry name" value="LAM_C"/>
    <property type="match status" value="1"/>
</dbReference>
<dbReference type="Gene3D" id="3.20.20.70">
    <property type="entry name" value="Aldolase class I"/>
    <property type="match status" value="1"/>
</dbReference>
<proteinExistence type="inferred from homology"/>
<dbReference type="CDD" id="cd01335">
    <property type="entry name" value="Radical_SAM"/>
    <property type="match status" value="1"/>
</dbReference>
<protein>
    <recommendedName>
        <fullName evidence="6">L-lysine 2,3-aminomutase</fullName>
        <ecNumber evidence="5">5.4.3.2</ecNumber>
    </recommendedName>
</protein>
<dbReference type="PANTHER" id="PTHR30538">
    <property type="entry name" value="LYSINE 2,3-AMINOMUTASE-RELATED"/>
    <property type="match status" value="1"/>
</dbReference>
<dbReference type="SUPFAM" id="SSF102114">
    <property type="entry name" value="Radical SAM enzymes"/>
    <property type="match status" value="1"/>
</dbReference>
<evidence type="ECO:0000256" key="15">
    <source>
        <dbReference type="PIRSR" id="PIRSR603739-50"/>
    </source>
</evidence>
<dbReference type="NCBIfam" id="TIGR00238">
    <property type="entry name" value="KamA family radical SAM protein"/>
    <property type="match status" value="1"/>
</dbReference>
<evidence type="ECO:0000256" key="9">
    <source>
        <dbReference type="ARBA" id="ARBA00022723"/>
    </source>
</evidence>
<dbReference type="PIRSF" id="PIRSF004911">
    <property type="entry name" value="DUF160"/>
    <property type="match status" value="1"/>
</dbReference>
<dbReference type="SFLD" id="SFLDS00029">
    <property type="entry name" value="Radical_SAM"/>
    <property type="match status" value="1"/>
</dbReference>
<dbReference type="GO" id="GO:0046872">
    <property type="term" value="F:metal ion binding"/>
    <property type="evidence" value="ECO:0007669"/>
    <property type="project" value="UniProtKB-KW"/>
</dbReference>
<feature type="binding site" evidence="14">
    <location>
        <position position="133"/>
    </location>
    <ligand>
        <name>[4Fe-4S] cluster</name>
        <dbReference type="ChEBI" id="CHEBI:49883"/>
        <note>4Fe-4S-S-AdoMet</note>
    </ligand>
</feature>
<keyword evidence="9 14" id="KW-0479">Metal-binding</keyword>
<keyword evidence="7 14" id="KW-0004">4Fe-4S</keyword>
<accession>A0A1M4Z3C2</accession>
<evidence type="ECO:0000256" key="8">
    <source>
        <dbReference type="ARBA" id="ARBA00022691"/>
    </source>
</evidence>
<dbReference type="SFLD" id="SFLDF00283">
    <property type="entry name" value="L-lysine_2_3-aminomutase_(LAM"/>
    <property type="match status" value="1"/>
</dbReference>
<evidence type="ECO:0000256" key="2">
    <source>
        <dbReference type="ARBA" id="ARBA00001933"/>
    </source>
</evidence>
<evidence type="ECO:0000256" key="5">
    <source>
        <dbReference type="ARBA" id="ARBA00012144"/>
    </source>
</evidence>
<keyword evidence="11" id="KW-0408">Iron</keyword>
<evidence type="ECO:0000256" key="3">
    <source>
        <dbReference type="ARBA" id="ARBA00001966"/>
    </source>
</evidence>
<dbReference type="EC" id="5.4.3.2" evidence="5"/>
<evidence type="ECO:0000313" key="18">
    <source>
        <dbReference type="Proteomes" id="UP000184334"/>
    </source>
</evidence>
<dbReference type="PROSITE" id="PS51918">
    <property type="entry name" value="RADICAL_SAM"/>
    <property type="match status" value="1"/>
</dbReference>
<evidence type="ECO:0000256" key="14">
    <source>
        <dbReference type="PIRSR" id="PIRSR004911-1"/>
    </source>
</evidence>
<keyword evidence="12 14" id="KW-0411">Iron-sulfur</keyword>